<evidence type="ECO:0000256" key="1">
    <source>
        <dbReference type="SAM" id="SignalP"/>
    </source>
</evidence>
<dbReference type="AlphaFoldDB" id="A0A0H0XKS2"/>
<gene>
    <name evidence="2" type="ORF">AAV99_12795</name>
</gene>
<dbReference type="PATRIC" id="fig|874156.12.peg.2634"/>
<feature type="signal peptide" evidence="1">
    <location>
        <begin position="1"/>
        <end position="30"/>
    </location>
</feature>
<organism evidence="2 3">
    <name type="scientific">Aurantiacibacter marinus</name>
    <dbReference type="NCBI Taxonomy" id="874156"/>
    <lineage>
        <taxon>Bacteria</taxon>
        <taxon>Pseudomonadati</taxon>
        <taxon>Pseudomonadota</taxon>
        <taxon>Alphaproteobacteria</taxon>
        <taxon>Sphingomonadales</taxon>
        <taxon>Erythrobacteraceae</taxon>
        <taxon>Aurantiacibacter</taxon>
    </lineage>
</organism>
<feature type="chain" id="PRO_5002589371" evidence="1">
    <location>
        <begin position="31"/>
        <end position="318"/>
    </location>
</feature>
<reference evidence="2 3" key="1">
    <citation type="submission" date="2015-04" db="EMBL/GenBank/DDBJ databases">
        <title>The draft genome sequence of Erythrobacter marinus HWDM-33.</title>
        <authorList>
            <person name="Zhuang L."/>
            <person name="Liu Y."/>
            <person name="Shao Z."/>
        </authorList>
    </citation>
    <scope>NUCLEOTIDE SEQUENCE [LARGE SCALE GENOMIC DNA]</scope>
    <source>
        <strain evidence="2 3">HWDM-33</strain>
    </source>
</reference>
<dbReference type="Proteomes" id="UP000053455">
    <property type="component" value="Unassembled WGS sequence"/>
</dbReference>
<sequence>MPMPTAVSRLQIAKLVLTAATLAMAPLAQAQNTQAQETPDEAANDGNAIIVQGERVDSRDIRNTARDITVGSQAISQPLPRFQRPVCPGIWGLPAEIAQSIIDRIYDNAEAAGIEMNAEPECDANVWLIFVDDPEQTFAQLRDERSFMTRHLTRYQLREIEDQVGSARAWNLITSRNEDGQRVPTGFEYRSLAAQARASGLPGPSVQVRSPSRIQTGIRQDLEMSVALIERSALVELDTYAVADYATMRLLSYTRPPGNEDAVSTILTLFEPDMEAYSPHRLTEFDMAYLQALYRSNEFRPARMAIGSISDLIREGAP</sequence>
<dbReference type="STRING" id="874156.GCA_001021555_02642"/>
<name>A0A0H0XKS2_9SPHN</name>
<evidence type="ECO:0000313" key="3">
    <source>
        <dbReference type="Proteomes" id="UP000053455"/>
    </source>
</evidence>
<accession>A0A0H0XKS2</accession>
<evidence type="ECO:0000313" key="2">
    <source>
        <dbReference type="EMBL" id="KLI62929.1"/>
    </source>
</evidence>
<comment type="caution">
    <text evidence="2">The sequence shown here is derived from an EMBL/GenBank/DDBJ whole genome shotgun (WGS) entry which is preliminary data.</text>
</comment>
<keyword evidence="1" id="KW-0732">Signal</keyword>
<dbReference type="EMBL" id="LBHU01000004">
    <property type="protein sequence ID" value="KLI62929.1"/>
    <property type="molecule type" value="Genomic_DNA"/>
</dbReference>
<proteinExistence type="predicted"/>
<protein>
    <submittedName>
        <fullName evidence="2">Uncharacterized protein</fullName>
    </submittedName>
</protein>
<keyword evidence="3" id="KW-1185">Reference proteome</keyword>